<dbReference type="Proteomes" id="UP000286415">
    <property type="component" value="Unassembled WGS sequence"/>
</dbReference>
<evidence type="ECO:0000313" key="1">
    <source>
        <dbReference type="EMBL" id="KAG5441810.1"/>
    </source>
</evidence>
<dbReference type="OrthoDB" id="1434354at2759"/>
<dbReference type="InterPro" id="IPR036865">
    <property type="entry name" value="CRAL-TRIO_dom_sf"/>
</dbReference>
<dbReference type="Gene3D" id="3.40.525.10">
    <property type="entry name" value="CRAL-TRIO lipid binding domain"/>
    <property type="match status" value="1"/>
</dbReference>
<reference evidence="1 2" key="2">
    <citation type="journal article" date="2021" name="Genomics">
        <title>High-quality reference genome for Clonorchis sinensis.</title>
        <authorList>
            <person name="Young N.D."/>
            <person name="Stroehlein A.J."/>
            <person name="Kinkar L."/>
            <person name="Wang T."/>
            <person name="Sohn W.M."/>
            <person name="Chang B.C.H."/>
            <person name="Kaur P."/>
            <person name="Weisz D."/>
            <person name="Dudchenko O."/>
            <person name="Aiden E.L."/>
            <person name="Korhonen P.K."/>
            <person name="Gasser R.B."/>
        </authorList>
    </citation>
    <scope>NUCLEOTIDE SEQUENCE [LARGE SCALE GENOMIC DNA]</scope>
    <source>
        <strain evidence="1">Cs-k2</strain>
    </source>
</reference>
<evidence type="ECO:0000313" key="2">
    <source>
        <dbReference type="Proteomes" id="UP000286415"/>
    </source>
</evidence>
<dbReference type="STRING" id="79923.A0A419PRZ8"/>
<accession>A0A419PRZ8</accession>
<reference evidence="1 2" key="1">
    <citation type="journal article" date="2018" name="Biotechnol. Adv.">
        <title>Improved genomic resources and new bioinformatic workflow for the carcinogenic parasite Clonorchis sinensis: Biotechnological implications.</title>
        <authorList>
            <person name="Wang D."/>
            <person name="Korhonen P.K."/>
            <person name="Gasser R.B."/>
            <person name="Young N.D."/>
        </authorList>
    </citation>
    <scope>NUCLEOTIDE SEQUENCE [LARGE SCALE GENOMIC DNA]</scope>
    <source>
        <strain evidence="1">Cs-k2</strain>
    </source>
</reference>
<dbReference type="SUPFAM" id="SSF52087">
    <property type="entry name" value="CRAL/TRIO domain"/>
    <property type="match status" value="1"/>
</dbReference>
<sequence length="138" mass="15500">MLESREALYSCFILVGNHQQCASHETPERVRINHTYDSEDYCWFVTGLPSLAGLGQVLDSNYPETLLRHCDAESLPAVYGGTLIDPDGDPRCPSKICWAGPVPDSYINQSKQPHAPPPGIRVALFYRLFIEYNIFIRG</sequence>
<dbReference type="InParanoid" id="A0A419PRZ8"/>
<protein>
    <submittedName>
        <fullName evidence="1">S14-like protein 2</fullName>
    </submittedName>
</protein>
<dbReference type="AlphaFoldDB" id="A0A419PRZ8"/>
<organism evidence="1 2">
    <name type="scientific">Clonorchis sinensis</name>
    <name type="common">Chinese liver fluke</name>
    <dbReference type="NCBI Taxonomy" id="79923"/>
    <lineage>
        <taxon>Eukaryota</taxon>
        <taxon>Metazoa</taxon>
        <taxon>Spiralia</taxon>
        <taxon>Lophotrochozoa</taxon>
        <taxon>Platyhelminthes</taxon>
        <taxon>Trematoda</taxon>
        <taxon>Digenea</taxon>
        <taxon>Opisthorchiida</taxon>
        <taxon>Opisthorchiata</taxon>
        <taxon>Opisthorchiidae</taxon>
        <taxon>Clonorchis</taxon>
    </lineage>
</organism>
<name>A0A419PRZ8_CLOSI</name>
<gene>
    <name evidence="1" type="ORF">CSKR_113300</name>
</gene>
<comment type="caution">
    <text evidence="1">The sequence shown here is derived from an EMBL/GenBank/DDBJ whole genome shotgun (WGS) entry which is preliminary data.</text>
</comment>
<dbReference type="EMBL" id="NIRI02000076">
    <property type="protein sequence ID" value="KAG5441810.1"/>
    <property type="molecule type" value="Genomic_DNA"/>
</dbReference>
<keyword evidence="2" id="KW-1185">Reference proteome</keyword>
<proteinExistence type="predicted"/>